<comment type="subcellular location">
    <subcellularLocation>
        <location evidence="12">Cytoplasm</location>
    </subcellularLocation>
    <subcellularLocation>
        <location evidence="12">Nucleus</location>
    </subcellularLocation>
</comment>
<keyword evidence="2 12" id="KW-0963">Cytoplasm</keyword>
<dbReference type="EC" id="3.6.1.66" evidence="12"/>
<evidence type="ECO:0000256" key="6">
    <source>
        <dbReference type="ARBA" id="ARBA00022842"/>
    </source>
</evidence>
<comment type="cofactor">
    <cofactor evidence="12">
        <name>Mg(2+)</name>
        <dbReference type="ChEBI" id="CHEBI:18420"/>
    </cofactor>
    <cofactor evidence="12">
        <name>Mn(2+)</name>
        <dbReference type="ChEBI" id="CHEBI:29035"/>
    </cofactor>
    <text evidence="12">Binds 1 divalent metal cation per subunit; can use either Mg(2+) or Mn(2+).</text>
</comment>
<dbReference type="InterPro" id="IPR027502">
    <property type="entry name" value="ITPase"/>
</dbReference>
<dbReference type="GO" id="GO:0000166">
    <property type="term" value="F:nucleotide binding"/>
    <property type="evidence" value="ECO:0007669"/>
    <property type="project" value="UniProtKB-KW"/>
</dbReference>
<evidence type="ECO:0000256" key="7">
    <source>
        <dbReference type="ARBA" id="ARBA00023080"/>
    </source>
</evidence>
<dbReference type="InterPro" id="IPR029001">
    <property type="entry name" value="ITPase-like_fam"/>
</dbReference>
<dbReference type="SUPFAM" id="SSF52972">
    <property type="entry name" value="ITPase-like"/>
    <property type="match status" value="1"/>
</dbReference>
<comment type="catalytic activity">
    <reaction evidence="11">
        <text>N(6)-hydroxy-dATP + H2O = N(6)-hydroxy-dAMP + diphosphate + H(+)</text>
        <dbReference type="Rhea" id="RHEA:83971"/>
        <dbReference type="ChEBI" id="CHEBI:15377"/>
        <dbReference type="ChEBI" id="CHEBI:15378"/>
        <dbReference type="ChEBI" id="CHEBI:33019"/>
        <dbReference type="ChEBI" id="CHEBI:233529"/>
        <dbReference type="ChEBI" id="CHEBI:233530"/>
    </reaction>
    <physiologicalReaction direction="left-to-right" evidence="11">
        <dbReference type="Rhea" id="RHEA:83972"/>
    </physiologicalReaction>
</comment>
<feature type="binding site" evidence="12">
    <location>
        <position position="38"/>
    </location>
    <ligand>
        <name>Mg(2+)</name>
        <dbReference type="ChEBI" id="CHEBI:18420"/>
    </ligand>
</feature>
<feature type="binding site" evidence="12">
    <location>
        <begin position="142"/>
        <end position="145"/>
    </location>
    <ligand>
        <name>ITP</name>
        <dbReference type="ChEBI" id="CHEBI:61402"/>
    </ligand>
</feature>
<accession>A0A9W8EDY9</accession>
<dbReference type="GO" id="GO:0036222">
    <property type="term" value="F:XTP diphosphatase activity"/>
    <property type="evidence" value="ECO:0007669"/>
    <property type="project" value="UniProtKB-UniRule"/>
</dbReference>
<evidence type="ECO:0000256" key="13">
    <source>
        <dbReference type="RuleBase" id="RU003781"/>
    </source>
</evidence>
<dbReference type="GO" id="GO:0036220">
    <property type="term" value="F:ITP diphosphatase activity"/>
    <property type="evidence" value="ECO:0007669"/>
    <property type="project" value="UniProtKB-UniRule"/>
</dbReference>
<keyword evidence="6 12" id="KW-0460">Magnesium</keyword>
<dbReference type="AlphaFoldDB" id="A0A9W8EDY9"/>
<comment type="catalytic activity">
    <reaction evidence="9">
        <text>ITP + H2O = IMP + diphosphate + H(+)</text>
        <dbReference type="Rhea" id="RHEA:29399"/>
        <dbReference type="ChEBI" id="CHEBI:15377"/>
        <dbReference type="ChEBI" id="CHEBI:15378"/>
        <dbReference type="ChEBI" id="CHEBI:33019"/>
        <dbReference type="ChEBI" id="CHEBI:58053"/>
        <dbReference type="ChEBI" id="CHEBI:61402"/>
        <dbReference type="EC" id="3.6.1.66"/>
    </reaction>
    <physiologicalReaction direction="left-to-right" evidence="9">
        <dbReference type="Rhea" id="RHEA:29400"/>
    </physiologicalReaction>
</comment>
<comment type="caution">
    <text evidence="14">The sequence shown here is derived from an EMBL/GenBank/DDBJ whole genome shotgun (WGS) entry which is preliminary data.</text>
</comment>
<evidence type="ECO:0000256" key="8">
    <source>
        <dbReference type="ARBA" id="ARBA00054940"/>
    </source>
</evidence>
<gene>
    <name evidence="14" type="primary">ACS2_1</name>
    <name evidence="14" type="ORF">H4R26_004100</name>
</gene>
<feature type="binding site" evidence="12">
    <location>
        <begin position="170"/>
        <end position="171"/>
    </location>
    <ligand>
        <name>ITP</name>
        <dbReference type="ChEBI" id="CHEBI:61402"/>
    </ligand>
</feature>
<evidence type="ECO:0000256" key="4">
    <source>
        <dbReference type="ARBA" id="ARBA00022741"/>
    </source>
</evidence>
<dbReference type="GO" id="GO:0005634">
    <property type="term" value="C:nucleus"/>
    <property type="evidence" value="ECO:0007669"/>
    <property type="project" value="UniProtKB-SubCell"/>
</dbReference>
<evidence type="ECO:0000256" key="12">
    <source>
        <dbReference type="HAMAP-Rule" id="MF_03148"/>
    </source>
</evidence>
<dbReference type="GO" id="GO:0005737">
    <property type="term" value="C:cytoplasm"/>
    <property type="evidence" value="ECO:0007669"/>
    <property type="project" value="UniProtKB-SubCell"/>
</dbReference>
<evidence type="ECO:0000256" key="10">
    <source>
        <dbReference type="ARBA" id="ARBA00093255"/>
    </source>
</evidence>
<dbReference type="GO" id="GO:0009204">
    <property type="term" value="P:deoxyribonucleoside triphosphate catabolic process"/>
    <property type="evidence" value="ECO:0007669"/>
    <property type="project" value="UniProtKB-UniRule"/>
</dbReference>
<comment type="catalytic activity">
    <reaction evidence="12">
        <text>XTP + H2O = XMP + diphosphate + H(+)</text>
        <dbReference type="Rhea" id="RHEA:28610"/>
        <dbReference type="ChEBI" id="CHEBI:15377"/>
        <dbReference type="ChEBI" id="CHEBI:15378"/>
        <dbReference type="ChEBI" id="CHEBI:33019"/>
        <dbReference type="ChEBI" id="CHEBI:57464"/>
        <dbReference type="ChEBI" id="CHEBI:61314"/>
        <dbReference type="EC" id="3.6.1.66"/>
    </reaction>
</comment>
<dbReference type="GO" id="GO:0035870">
    <property type="term" value="F:dITP diphosphatase activity"/>
    <property type="evidence" value="ECO:0007669"/>
    <property type="project" value="UniProtKB-UniRule"/>
</dbReference>
<keyword evidence="15" id="KW-1185">Reference proteome</keyword>
<name>A0A9W8EDY9_9FUNG</name>
<feature type="binding site" evidence="12">
    <location>
        <begin position="10"/>
        <end position="15"/>
    </location>
    <ligand>
        <name>ITP</name>
        <dbReference type="ChEBI" id="CHEBI:61402"/>
    </ligand>
</feature>
<feature type="binding site" evidence="12">
    <location>
        <position position="66"/>
    </location>
    <ligand>
        <name>Mg(2+)</name>
        <dbReference type="ChEBI" id="CHEBI:18420"/>
    </ligand>
</feature>
<dbReference type="Gene3D" id="3.90.950.10">
    <property type="match status" value="1"/>
</dbReference>
<sequence>MSLRKLTFVTGNKNKLREMQRLLSGIVDLQNTPADLEEIQGTTQEVAIAKCRQAAVLIGGPVITEDVGLGFNAMNGLPGAYIKWFLAELKPEGLYKMLGGFEDKSGFAICTIAYCAGPGHEPILFEGIHHGTIVPPRGPPVFGWNPIFQPAGHSETYAEMSDELKNECSHRFLAVEKLKAFLSELQQAE</sequence>
<evidence type="ECO:0000256" key="3">
    <source>
        <dbReference type="ARBA" id="ARBA00022723"/>
    </source>
</evidence>
<comment type="catalytic activity">
    <reaction evidence="10">
        <text>dITP + H2O = dIMP + diphosphate + H(+)</text>
        <dbReference type="Rhea" id="RHEA:28342"/>
        <dbReference type="ChEBI" id="CHEBI:15377"/>
        <dbReference type="ChEBI" id="CHEBI:15378"/>
        <dbReference type="ChEBI" id="CHEBI:33019"/>
        <dbReference type="ChEBI" id="CHEBI:61194"/>
        <dbReference type="ChEBI" id="CHEBI:61382"/>
        <dbReference type="EC" id="3.6.1.66"/>
    </reaction>
    <physiologicalReaction direction="left-to-right" evidence="10">
        <dbReference type="Rhea" id="RHEA:28343"/>
    </physiologicalReaction>
</comment>
<keyword evidence="3 12" id="KW-0479">Metal-binding</keyword>
<evidence type="ECO:0000256" key="9">
    <source>
        <dbReference type="ARBA" id="ARBA00093218"/>
    </source>
</evidence>
<dbReference type="Proteomes" id="UP001150907">
    <property type="component" value="Unassembled WGS sequence"/>
</dbReference>
<dbReference type="InterPro" id="IPR002637">
    <property type="entry name" value="RdgB/HAM1"/>
</dbReference>
<reference evidence="14" key="1">
    <citation type="submission" date="2022-07" db="EMBL/GenBank/DDBJ databases">
        <title>Phylogenomic reconstructions and comparative analyses of Kickxellomycotina fungi.</title>
        <authorList>
            <person name="Reynolds N.K."/>
            <person name="Stajich J.E."/>
            <person name="Barry K."/>
            <person name="Grigoriev I.V."/>
            <person name="Crous P."/>
            <person name="Smith M.E."/>
        </authorList>
    </citation>
    <scope>NUCLEOTIDE SEQUENCE</scope>
    <source>
        <strain evidence="14">IMI 214461</strain>
    </source>
</reference>
<dbReference type="GO" id="GO:0009117">
    <property type="term" value="P:nucleotide metabolic process"/>
    <property type="evidence" value="ECO:0007669"/>
    <property type="project" value="UniProtKB-KW"/>
</dbReference>
<comment type="caution">
    <text evidence="12">Lacks conserved residue(s) required for the propagation of feature annotation.</text>
</comment>
<protein>
    <recommendedName>
        <fullName evidence="12">Inosine triphosphate pyrophosphatase</fullName>
        <shortName evidence="12">ITPase</shortName>
        <shortName evidence="12">Inosine triphosphatase</shortName>
        <ecNumber evidence="12">3.6.1.66</ecNumber>
    </recommendedName>
    <alternativeName>
        <fullName evidence="12">Non-canonical purine NTP pyrophosphatase</fullName>
    </alternativeName>
    <alternativeName>
        <fullName evidence="12">Non-standard purine NTP pyrophosphatase</fullName>
    </alternativeName>
    <alternativeName>
        <fullName evidence="12">Nucleoside-triphosphate diphosphatase</fullName>
    </alternativeName>
    <alternativeName>
        <fullName evidence="12">Nucleoside-triphosphate pyrophosphatase</fullName>
        <shortName evidence="12">NTPase</shortName>
    </alternativeName>
    <alternativeName>
        <fullName evidence="12">XTP/dITP diphosphatase</fullName>
    </alternativeName>
</protein>
<dbReference type="GO" id="GO:0046872">
    <property type="term" value="F:metal ion binding"/>
    <property type="evidence" value="ECO:0007669"/>
    <property type="project" value="UniProtKB-KW"/>
</dbReference>
<evidence type="ECO:0000256" key="1">
    <source>
        <dbReference type="ARBA" id="ARBA00008023"/>
    </source>
</evidence>
<dbReference type="PANTHER" id="PTHR11067">
    <property type="entry name" value="INOSINE TRIPHOSPHATE PYROPHOSPHATASE/HAM1 PROTEIN"/>
    <property type="match status" value="1"/>
</dbReference>
<feature type="binding site" evidence="12">
    <location>
        <position position="165"/>
    </location>
    <ligand>
        <name>ITP</name>
        <dbReference type="ChEBI" id="CHEBI:61402"/>
    </ligand>
</feature>
<keyword evidence="14" id="KW-0436">Ligase</keyword>
<keyword evidence="4 12" id="KW-0547">Nucleotide-binding</keyword>
<dbReference type="OrthoDB" id="6288734at2759"/>
<evidence type="ECO:0000256" key="11">
    <source>
        <dbReference type="ARBA" id="ARBA00093271"/>
    </source>
</evidence>
<dbReference type="CDD" id="cd00515">
    <property type="entry name" value="HAM1"/>
    <property type="match status" value="1"/>
</dbReference>
<dbReference type="EMBL" id="JANBQF010000400">
    <property type="protein sequence ID" value="KAJ2001502.1"/>
    <property type="molecule type" value="Genomic_DNA"/>
</dbReference>
<proteinExistence type="inferred from homology"/>
<dbReference type="NCBIfam" id="TIGR00042">
    <property type="entry name" value="RdgB/HAM1 family non-canonical purine NTP pyrophosphatase"/>
    <property type="match status" value="1"/>
</dbReference>
<dbReference type="GO" id="GO:0016874">
    <property type="term" value="F:ligase activity"/>
    <property type="evidence" value="ECO:0007669"/>
    <property type="project" value="UniProtKB-KW"/>
</dbReference>
<evidence type="ECO:0000256" key="5">
    <source>
        <dbReference type="ARBA" id="ARBA00022801"/>
    </source>
</evidence>
<keyword evidence="12" id="KW-0464">Manganese</keyword>
<comment type="similarity">
    <text evidence="1 12 13">Belongs to the HAM1 NTPase family.</text>
</comment>
<dbReference type="Pfam" id="PF01725">
    <property type="entry name" value="Ham1p_like"/>
    <property type="match status" value="1"/>
</dbReference>
<dbReference type="FunFam" id="3.90.950.10:FF:000003">
    <property type="entry name" value="Inosine triphosphate pyrophosphatase"/>
    <property type="match status" value="1"/>
</dbReference>
<keyword evidence="12" id="KW-0539">Nucleus</keyword>
<evidence type="ECO:0000313" key="14">
    <source>
        <dbReference type="EMBL" id="KAJ2001502.1"/>
    </source>
</evidence>
<evidence type="ECO:0000256" key="2">
    <source>
        <dbReference type="ARBA" id="ARBA00022490"/>
    </source>
</evidence>
<organism evidence="14 15">
    <name type="scientific">Coemansia thaxteri</name>
    <dbReference type="NCBI Taxonomy" id="2663907"/>
    <lineage>
        <taxon>Eukaryota</taxon>
        <taxon>Fungi</taxon>
        <taxon>Fungi incertae sedis</taxon>
        <taxon>Zoopagomycota</taxon>
        <taxon>Kickxellomycotina</taxon>
        <taxon>Kickxellomycetes</taxon>
        <taxon>Kickxellales</taxon>
        <taxon>Kickxellaceae</taxon>
        <taxon>Coemansia</taxon>
    </lineage>
</organism>
<dbReference type="HAMAP" id="MF_03148">
    <property type="entry name" value="HAM1_NTPase"/>
    <property type="match status" value="1"/>
</dbReference>
<evidence type="ECO:0000313" key="15">
    <source>
        <dbReference type="Proteomes" id="UP001150907"/>
    </source>
</evidence>
<keyword evidence="5 12" id="KW-0378">Hydrolase</keyword>
<feature type="binding site" evidence="12">
    <location>
        <position position="50"/>
    </location>
    <ligand>
        <name>ITP</name>
        <dbReference type="ChEBI" id="CHEBI:61402"/>
    </ligand>
</feature>
<keyword evidence="7 12" id="KW-0546">Nucleotide metabolism</keyword>
<comment type="function">
    <text evidence="12">Pyrophosphatase that hydrolyzes non-canonical purine nucleotides such as inosine triphosphate (ITP), deoxyinosine triphosphate (dITP) or xanthosine 5'-triphosphate (XTP) to their respective monophosphate derivatives. The enzyme does not distinguish between the deoxy- and ribose forms. Probably excludes non-canonical purines from RNA and DNA precursor pools, thus preventing their incorporation into RNA and DNA and avoiding chromosomal lesions.</text>
</comment>
<dbReference type="PANTHER" id="PTHR11067:SF9">
    <property type="entry name" value="INOSINE TRIPHOSPHATE PYROPHOSPHATASE"/>
    <property type="match status" value="1"/>
</dbReference>
<comment type="subunit">
    <text evidence="12">Homodimer.</text>
</comment>
<comment type="function">
    <text evidence="8">Pyrophosphatase that hydrolyzes the non-canonical purine nucleotides inosine triphosphate (ITP), deoxyinosine triphosphate (dITP) as well as 2'-deoxy-N-6-hydroxylaminopurine triphosphate (dHAPTP) and xanthosine 5'-triphosphate (XTP) to their respective monophosphate derivatives. The enzyme does not distinguish between the deoxy- and ribose forms. Probably excludes non-canonical purines from RNA and DNA precursor pools, thus preventing their incorporation into RNA and DNA and avoiding chromosomal lesions.</text>
</comment>